<proteinExistence type="predicted"/>
<feature type="region of interest" description="Disordered" evidence="1">
    <location>
        <begin position="201"/>
        <end position="229"/>
    </location>
</feature>
<evidence type="ECO:0000256" key="2">
    <source>
        <dbReference type="SAM" id="Phobius"/>
    </source>
</evidence>
<evidence type="ECO:0000313" key="4">
    <source>
        <dbReference type="EnsemblMetazoa" id="CapteP217610"/>
    </source>
</evidence>
<feature type="transmembrane region" description="Helical" evidence="2">
    <location>
        <begin position="162"/>
        <end position="184"/>
    </location>
</feature>
<reference evidence="5" key="1">
    <citation type="submission" date="2012-12" db="EMBL/GenBank/DDBJ databases">
        <authorList>
            <person name="Hellsten U."/>
            <person name="Grimwood J."/>
            <person name="Chapman J.A."/>
            <person name="Shapiro H."/>
            <person name="Aerts A."/>
            <person name="Otillar R.P."/>
            <person name="Terry A.Y."/>
            <person name="Boore J.L."/>
            <person name="Simakov O."/>
            <person name="Marletaz F."/>
            <person name="Cho S.-J."/>
            <person name="Edsinger-Gonzales E."/>
            <person name="Havlak P."/>
            <person name="Kuo D.-H."/>
            <person name="Larsson T."/>
            <person name="Lv J."/>
            <person name="Arendt D."/>
            <person name="Savage R."/>
            <person name="Osoegawa K."/>
            <person name="de Jong P."/>
            <person name="Lindberg D.R."/>
            <person name="Seaver E.C."/>
            <person name="Weisblat D.A."/>
            <person name="Putnam N.H."/>
            <person name="Grigoriev I.V."/>
            <person name="Rokhsar D.S."/>
        </authorList>
    </citation>
    <scope>NUCLEOTIDE SEQUENCE</scope>
    <source>
        <strain evidence="5">I ESC-2004</strain>
    </source>
</reference>
<feature type="compositionally biased region" description="Polar residues" evidence="1">
    <location>
        <begin position="216"/>
        <end position="229"/>
    </location>
</feature>
<gene>
    <name evidence="3" type="ORF">CAPTEDRAFT_217610</name>
</gene>
<evidence type="ECO:0000256" key="1">
    <source>
        <dbReference type="SAM" id="MobiDB-lite"/>
    </source>
</evidence>
<dbReference type="EnsemblMetazoa" id="CapteT217610">
    <property type="protein sequence ID" value="CapteP217610"/>
    <property type="gene ID" value="CapteG217610"/>
</dbReference>
<dbReference type="EMBL" id="KB301444">
    <property type="protein sequence ID" value="ELU05511.1"/>
    <property type="molecule type" value="Genomic_DNA"/>
</dbReference>
<reference evidence="3 5" key="2">
    <citation type="journal article" date="2013" name="Nature">
        <title>Insights into bilaterian evolution from three spiralian genomes.</title>
        <authorList>
            <person name="Simakov O."/>
            <person name="Marletaz F."/>
            <person name="Cho S.J."/>
            <person name="Edsinger-Gonzales E."/>
            <person name="Havlak P."/>
            <person name="Hellsten U."/>
            <person name="Kuo D.H."/>
            <person name="Larsson T."/>
            <person name="Lv J."/>
            <person name="Arendt D."/>
            <person name="Savage R."/>
            <person name="Osoegawa K."/>
            <person name="de Jong P."/>
            <person name="Grimwood J."/>
            <person name="Chapman J.A."/>
            <person name="Shapiro H."/>
            <person name="Aerts A."/>
            <person name="Otillar R.P."/>
            <person name="Terry A.Y."/>
            <person name="Boore J.L."/>
            <person name="Grigoriev I.V."/>
            <person name="Lindberg D.R."/>
            <person name="Seaver E.C."/>
            <person name="Weisblat D.A."/>
            <person name="Putnam N.H."/>
            <person name="Rokhsar D.S."/>
        </authorList>
    </citation>
    <scope>NUCLEOTIDE SEQUENCE</scope>
    <source>
        <strain evidence="3 5">I ESC-2004</strain>
    </source>
</reference>
<keyword evidence="5" id="KW-1185">Reference proteome</keyword>
<dbReference type="AlphaFoldDB" id="R7UQ11"/>
<evidence type="ECO:0000313" key="3">
    <source>
        <dbReference type="EMBL" id="ELU05511.1"/>
    </source>
</evidence>
<keyword evidence="2" id="KW-0812">Transmembrane</keyword>
<reference evidence="4" key="3">
    <citation type="submission" date="2015-06" db="UniProtKB">
        <authorList>
            <consortium name="EnsemblMetazoa"/>
        </authorList>
    </citation>
    <scope>IDENTIFICATION</scope>
</reference>
<accession>R7UQ11</accession>
<organism evidence="3">
    <name type="scientific">Capitella teleta</name>
    <name type="common">Polychaete worm</name>
    <dbReference type="NCBI Taxonomy" id="283909"/>
    <lineage>
        <taxon>Eukaryota</taxon>
        <taxon>Metazoa</taxon>
        <taxon>Spiralia</taxon>
        <taxon>Lophotrochozoa</taxon>
        <taxon>Annelida</taxon>
        <taxon>Polychaeta</taxon>
        <taxon>Sedentaria</taxon>
        <taxon>Scolecida</taxon>
        <taxon>Capitellidae</taxon>
        <taxon>Capitella</taxon>
    </lineage>
</organism>
<protein>
    <submittedName>
        <fullName evidence="3 4">Uncharacterized protein</fullName>
    </submittedName>
</protein>
<name>R7UQ11_CAPTE</name>
<dbReference type="EMBL" id="AMQN01007813">
    <property type="status" value="NOT_ANNOTATED_CDS"/>
    <property type="molecule type" value="Genomic_DNA"/>
</dbReference>
<keyword evidence="2" id="KW-0472">Membrane</keyword>
<evidence type="ECO:0000313" key="5">
    <source>
        <dbReference type="Proteomes" id="UP000014760"/>
    </source>
</evidence>
<sequence length="276" mass="30574">MASTEDLCPPLTPNIIPSTQLRLHDNCLLNTIRANLWWYMVDGRDRLWHPTLGKACHFILGSAYRSIRDCLILPAVSAECRACNVTYREALTSLRSDASSLKSQQHKLCGHMDSFVRCLGHAVNTHCGHDGGQWLITLKNAIFQPIRDEIGCTDRPRMSPAAVFGSIVGAIMSVLSVGMMCLVYRRHQIKSIPHVTANYKANSAKAQRNKKKRNQELNGSTANSSAPLMEFKSNTVTEDKQTSEALVETKDAGCTVDLSNSEANWVFDRAEGVIEV</sequence>
<dbReference type="Proteomes" id="UP000014760">
    <property type="component" value="Unassembled WGS sequence"/>
</dbReference>
<dbReference type="HOGENOM" id="CLU_1009166_0_0_1"/>
<keyword evidence="2" id="KW-1133">Transmembrane helix</keyword>
<dbReference type="EMBL" id="AMQN01007814">
    <property type="status" value="NOT_ANNOTATED_CDS"/>
    <property type="molecule type" value="Genomic_DNA"/>
</dbReference>